<accession>A0A6C0IG70</accession>
<dbReference type="Pfam" id="PF13768">
    <property type="entry name" value="VWA_3"/>
    <property type="match status" value="1"/>
</dbReference>
<protein>
    <recommendedName>
        <fullName evidence="1">VWFA domain-containing protein</fullName>
    </recommendedName>
</protein>
<name>A0A6C0IG70_9ZZZZ</name>
<proteinExistence type="predicted"/>
<dbReference type="InterPro" id="IPR002035">
    <property type="entry name" value="VWF_A"/>
</dbReference>
<dbReference type="EMBL" id="MN740172">
    <property type="protein sequence ID" value="QHT91942.1"/>
    <property type="molecule type" value="Genomic_DNA"/>
</dbReference>
<evidence type="ECO:0000313" key="2">
    <source>
        <dbReference type="EMBL" id="QHT91942.1"/>
    </source>
</evidence>
<dbReference type="InterPro" id="IPR036465">
    <property type="entry name" value="vWFA_dom_sf"/>
</dbReference>
<feature type="domain" description="VWFA" evidence="1">
    <location>
        <begin position="47"/>
        <end position="236"/>
    </location>
</feature>
<dbReference type="PROSITE" id="PS50234">
    <property type="entry name" value="VWFA"/>
    <property type="match status" value="1"/>
</dbReference>
<organism evidence="2">
    <name type="scientific">viral metagenome</name>
    <dbReference type="NCBI Taxonomy" id="1070528"/>
    <lineage>
        <taxon>unclassified sequences</taxon>
        <taxon>metagenomes</taxon>
        <taxon>organismal metagenomes</taxon>
    </lineage>
</organism>
<reference evidence="2" key="1">
    <citation type="journal article" date="2020" name="Nature">
        <title>Giant virus diversity and host interactions through global metagenomics.</title>
        <authorList>
            <person name="Schulz F."/>
            <person name="Roux S."/>
            <person name="Paez-Espino D."/>
            <person name="Jungbluth S."/>
            <person name="Walsh D.A."/>
            <person name="Denef V.J."/>
            <person name="McMahon K.D."/>
            <person name="Konstantinidis K.T."/>
            <person name="Eloe-Fadrosh E.A."/>
            <person name="Kyrpides N.C."/>
            <person name="Woyke T."/>
        </authorList>
    </citation>
    <scope>NUCLEOTIDE SEQUENCE</scope>
    <source>
        <strain evidence="2">GVMAG-M-3300023184-86</strain>
    </source>
</reference>
<dbReference type="SUPFAM" id="SSF53300">
    <property type="entry name" value="vWA-like"/>
    <property type="match status" value="1"/>
</dbReference>
<dbReference type="Gene3D" id="3.40.50.410">
    <property type="entry name" value="von Willebrand factor, type A domain"/>
    <property type="match status" value="1"/>
</dbReference>
<evidence type="ECO:0000259" key="1">
    <source>
        <dbReference type="PROSITE" id="PS50234"/>
    </source>
</evidence>
<dbReference type="AlphaFoldDB" id="A0A6C0IG70"/>
<sequence>MMPFRPTFTFENKEFDSAGRKFGVLNIVTNNVTENNSEPQVNLKPIHIRFNNDVSSSMDERNDHKRTSHSKIYYLKHAMIGILRHLVTISDTTNITITIYNFESNIEEIVSNVKVTKDNIDILIEKINKIQPSGCTNFENIMSNSFNELSTRIGDNPDHIYADILMTDGDITVGETRMEILKQMINSNIINAFIGYGYDQNAVLLNSFSKVVNGSYTCIDNVEKGALVYGEVLSNIINSAFVKVSISIQNGLIYDWKENKFVDLMAADNLILGSVKSFHIISDNPEAVIITIIAICSRTGEVIKVVVTEKKEEDLTNFRYRHRVLDLLDRIKCFNEKDYLFNKVRFSFYLNDDKEDRKSFNTKYKEIKKSLKDELRTLFKEIKGFIVSNGMSDDKFYKRLLDDLYITFLTFGTEHGNMYACARQCSQGDQRIYSATDTPRAPRNRDYDNINDTDDVGISCFTNKQMLSRVSSLPEEDECVIDYDECPTPRNNNRQKYSLSNDLDLSSDDENMDFHAITDDCEQTPYSNFNTTLTMNSVSNRDCDEEELGSDDDVL</sequence>